<dbReference type="AlphaFoldDB" id="A0A4U6BW60"/>
<evidence type="ECO:0000313" key="2">
    <source>
        <dbReference type="Proteomes" id="UP000034832"/>
    </source>
</evidence>
<dbReference type="InterPro" id="IPR007332">
    <property type="entry name" value="DUF411"/>
</dbReference>
<protein>
    <submittedName>
        <fullName evidence="1">DUF411 domain-containing protein</fullName>
    </submittedName>
</protein>
<organism evidence="1 2">
    <name type="scientific">Afipia massiliensis</name>
    <dbReference type="NCBI Taxonomy" id="211460"/>
    <lineage>
        <taxon>Bacteria</taxon>
        <taxon>Pseudomonadati</taxon>
        <taxon>Pseudomonadota</taxon>
        <taxon>Alphaproteobacteria</taxon>
        <taxon>Hyphomicrobiales</taxon>
        <taxon>Nitrobacteraceae</taxon>
        <taxon>Afipia</taxon>
    </lineage>
</organism>
<evidence type="ECO:0000313" key="1">
    <source>
        <dbReference type="EMBL" id="TKT74045.1"/>
    </source>
</evidence>
<proteinExistence type="predicted"/>
<dbReference type="Pfam" id="PF04214">
    <property type="entry name" value="DUF411"/>
    <property type="match status" value="1"/>
</dbReference>
<keyword evidence="2" id="KW-1185">Reference proteome</keyword>
<dbReference type="RefSeq" id="WP_046826583.1">
    <property type="nucleotide sequence ID" value="NZ_LBIA02000001.1"/>
</dbReference>
<dbReference type="EMBL" id="LBIA02000001">
    <property type="protein sequence ID" value="TKT74045.1"/>
    <property type="molecule type" value="Genomic_DNA"/>
</dbReference>
<dbReference type="STRING" id="211460.YH63_02040"/>
<name>A0A4U6BW60_9BRAD</name>
<dbReference type="Proteomes" id="UP000034832">
    <property type="component" value="Unassembled WGS sequence"/>
</dbReference>
<accession>A0A4U6BW60</accession>
<reference evidence="1" key="1">
    <citation type="submission" date="2019-04" db="EMBL/GenBank/DDBJ databases">
        <title>Whole genome sequencing of cave bacteria.</title>
        <authorList>
            <person name="Gan H.M."/>
            <person name="Barton H."/>
            <person name="Savka M.A."/>
        </authorList>
    </citation>
    <scope>NUCLEOTIDE SEQUENCE [LARGE SCALE GENOMIC DNA]</scope>
    <source>
        <strain evidence="1">LC387</strain>
    </source>
</reference>
<gene>
    <name evidence="1" type="ORF">YH63_017000</name>
</gene>
<sequence>MTISTRRAVLAGALPVAVALVLSRYSKAAETLPKMIVHRDPACGCCGDWIAHVKAAGFSVDEIEIANLAPLKTRLGVPVELSSCHTAEIGGYAIEGHVPADAIKRLLAERPQAKGLAVGGMPVGSPGMEVAGTPPEAYDVVLFSADGQRVFARYRGTQAI</sequence>
<comment type="caution">
    <text evidence="1">The sequence shown here is derived from an EMBL/GenBank/DDBJ whole genome shotgun (WGS) entry which is preliminary data.</text>
</comment>
<dbReference type="OrthoDB" id="14727at2"/>